<evidence type="ECO:0000256" key="7">
    <source>
        <dbReference type="ARBA" id="ARBA00023242"/>
    </source>
</evidence>
<dbReference type="InterPro" id="IPR015847">
    <property type="entry name" value="ExoRNase_PH_dom2"/>
</dbReference>
<dbReference type="Proteomes" id="UP000695000">
    <property type="component" value="Unplaced"/>
</dbReference>
<dbReference type="InterPro" id="IPR020568">
    <property type="entry name" value="Ribosomal_Su5_D2-typ_SF"/>
</dbReference>
<feature type="domain" description="Exoribonuclease phosphorolytic" evidence="10">
    <location>
        <begin position="34"/>
        <end position="166"/>
    </location>
</feature>
<feature type="region of interest" description="Disordered" evidence="9">
    <location>
        <begin position="338"/>
        <end position="414"/>
    </location>
</feature>
<feature type="compositionally biased region" description="Basic residues" evidence="9">
    <location>
        <begin position="403"/>
        <end position="414"/>
    </location>
</feature>
<evidence type="ECO:0000313" key="13">
    <source>
        <dbReference type="RefSeq" id="XP_017786170.1"/>
    </source>
</evidence>
<dbReference type="Pfam" id="PF03725">
    <property type="entry name" value="RNase_PH_C"/>
    <property type="match status" value="1"/>
</dbReference>
<keyword evidence="6" id="KW-0694">RNA-binding</keyword>
<keyword evidence="5" id="KW-0963">Cytoplasm</keyword>
<organism evidence="12 13">
    <name type="scientific">Nicrophorus vespilloides</name>
    <name type="common">Boreal carrion beetle</name>
    <dbReference type="NCBI Taxonomy" id="110193"/>
    <lineage>
        <taxon>Eukaryota</taxon>
        <taxon>Metazoa</taxon>
        <taxon>Ecdysozoa</taxon>
        <taxon>Arthropoda</taxon>
        <taxon>Hexapoda</taxon>
        <taxon>Insecta</taxon>
        <taxon>Pterygota</taxon>
        <taxon>Neoptera</taxon>
        <taxon>Endopterygota</taxon>
        <taxon>Coleoptera</taxon>
        <taxon>Polyphaga</taxon>
        <taxon>Staphyliniformia</taxon>
        <taxon>Silphidae</taxon>
        <taxon>Nicrophorinae</taxon>
        <taxon>Nicrophorus</taxon>
    </lineage>
</organism>
<dbReference type="Pfam" id="PF01138">
    <property type="entry name" value="RNase_PH"/>
    <property type="match status" value="1"/>
</dbReference>
<dbReference type="InterPro" id="IPR001247">
    <property type="entry name" value="ExoRNase_PH_dom1"/>
</dbReference>
<feature type="compositionally biased region" description="Polar residues" evidence="9">
    <location>
        <begin position="350"/>
        <end position="359"/>
    </location>
</feature>
<dbReference type="PANTHER" id="PTHR11097">
    <property type="entry name" value="EXOSOME COMPLEX EXONUCLEASE RIBOSOMAL RNA PROCESSING PROTEIN"/>
    <property type="match status" value="1"/>
</dbReference>
<comment type="subcellular location">
    <subcellularLocation>
        <location evidence="2">Cytoplasm</location>
    </subcellularLocation>
    <subcellularLocation>
        <location evidence="1">Nucleus</location>
    </subcellularLocation>
</comment>
<dbReference type="SUPFAM" id="SSF55666">
    <property type="entry name" value="Ribonuclease PH domain 2-like"/>
    <property type="match status" value="1"/>
</dbReference>
<dbReference type="InterPro" id="IPR036345">
    <property type="entry name" value="ExoRNase_PH_dom2_sf"/>
</dbReference>
<evidence type="ECO:0000256" key="6">
    <source>
        <dbReference type="ARBA" id="ARBA00022884"/>
    </source>
</evidence>
<dbReference type="RefSeq" id="XP_017786170.1">
    <property type="nucleotide sequence ID" value="XM_017930681.1"/>
</dbReference>
<evidence type="ECO:0000259" key="11">
    <source>
        <dbReference type="Pfam" id="PF03725"/>
    </source>
</evidence>
<evidence type="ECO:0000256" key="9">
    <source>
        <dbReference type="SAM" id="MobiDB-lite"/>
    </source>
</evidence>
<sequence>MSKLRDSVVSTCEKKFLLNLLKESKRLDGRAFNEFRDLKIEFGKDWGSCFVSLGETQVLAQVSCEIQLPKSTRPSEGILYINLELNPIAAPQFEAGRQSDLSVQLNRILEKCIKDSRAVDLESLCIKVKEKVWALRVDLNVLNHEGNILDCASVAALAALKHFRRPDVTCDGENIIIHTYAQRDTIPTVIHHYPVCISYAIYSNGEIILADPSLLEENVSEAQLMLGLNAYKELCGFYLGGSASVSADVILKVTNRAAKRALTVIDQLKEAVEQDDLKRQQNEEIGFQHSHSFSKDLSQNGNKLADILNAWRTVPTKKKKTEVKPEIVEQAKVEPIGKGNQSAVLLPPETENSPWNVSSDESEETENSTTNKTTNQNNKQEIMEVSSGSDSEEDQVIVLNAKNKMKKTKTKTKK</sequence>
<reference evidence="13" key="1">
    <citation type="submission" date="2025-08" db="UniProtKB">
        <authorList>
            <consortium name="RefSeq"/>
        </authorList>
    </citation>
    <scope>IDENTIFICATION</scope>
    <source>
        <tissue evidence="13">Whole Larva</tissue>
    </source>
</reference>
<accession>A0ABM1NH70</accession>
<evidence type="ECO:0000313" key="12">
    <source>
        <dbReference type="Proteomes" id="UP000695000"/>
    </source>
</evidence>
<dbReference type="InterPro" id="IPR050590">
    <property type="entry name" value="Exosome_comp_Rrp42_subfam"/>
</dbReference>
<evidence type="ECO:0000256" key="4">
    <source>
        <dbReference type="ARBA" id="ARBA00019572"/>
    </source>
</evidence>
<dbReference type="Gene3D" id="3.30.230.70">
    <property type="entry name" value="GHMP Kinase, N-terminal domain"/>
    <property type="match status" value="1"/>
</dbReference>
<protein>
    <recommendedName>
        <fullName evidence="4">Exosome complex component RRP45</fullName>
    </recommendedName>
    <alternativeName>
        <fullName evidence="8">Exosome component 9</fullName>
    </alternativeName>
</protein>
<evidence type="ECO:0000259" key="10">
    <source>
        <dbReference type="Pfam" id="PF01138"/>
    </source>
</evidence>
<evidence type="ECO:0000256" key="3">
    <source>
        <dbReference type="ARBA" id="ARBA00006678"/>
    </source>
</evidence>
<name>A0ABM1NH70_NICVS</name>
<dbReference type="CDD" id="cd11368">
    <property type="entry name" value="RNase_PH_RRP45"/>
    <property type="match status" value="1"/>
</dbReference>
<dbReference type="InterPro" id="IPR033100">
    <property type="entry name" value="Rrp45"/>
</dbReference>
<gene>
    <name evidence="13" type="primary">LOC108569219</name>
</gene>
<keyword evidence="7" id="KW-0539">Nucleus</keyword>
<evidence type="ECO:0000256" key="1">
    <source>
        <dbReference type="ARBA" id="ARBA00004123"/>
    </source>
</evidence>
<comment type="similarity">
    <text evidence="3">Belongs to the RNase PH family.</text>
</comment>
<proteinExistence type="inferred from homology"/>
<dbReference type="PANTHER" id="PTHR11097:SF14">
    <property type="entry name" value="EXOSOME COMPLEX COMPONENT RRP45"/>
    <property type="match status" value="1"/>
</dbReference>
<dbReference type="SUPFAM" id="SSF54211">
    <property type="entry name" value="Ribosomal protein S5 domain 2-like"/>
    <property type="match status" value="1"/>
</dbReference>
<evidence type="ECO:0000256" key="8">
    <source>
        <dbReference type="ARBA" id="ARBA00032660"/>
    </source>
</evidence>
<evidence type="ECO:0000256" key="5">
    <source>
        <dbReference type="ARBA" id="ARBA00022490"/>
    </source>
</evidence>
<feature type="compositionally biased region" description="Low complexity" evidence="9">
    <location>
        <begin position="367"/>
        <end position="380"/>
    </location>
</feature>
<keyword evidence="12" id="KW-1185">Reference proteome</keyword>
<feature type="domain" description="Exoribonuclease phosphorolytic" evidence="11">
    <location>
        <begin position="192"/>
        <end position="259"/>
    </location>
</feature>
<dbReference type="GeneID" id="108569219"/>
<evidence type="ECO:0000256" key="2">
    <source>
        <dbReference type="ARBA" id="ARBA00004496"/>
    </source>
</evidence>
<dbReference type="InterPro" id="IPR027408">
    <property type="entry name" value="PNPase/RNase_PH_dom_sf"/>
</dbReference>